<dbReference type="InterPro" id="IPR025943">
    <property type="entry name" value="Sigma_54_int_dom_ATP-bd_2"/>
</dbReference>
<dbReference type="InterPro" id="IPR009057">
    <property type="entry name" value="Homeodomain-like_sf"/>
</dbReference>
<evidence type="ECO:0000313" key="9">
    <source>
        <dbReference type="Proteomes" id="UP001253595"/>
    </source>
</evidence>
<evidence type="ECO:0000259" key="6">
    <source>
        <dbReference type="PROSITE" id="PS50045"/>
    </source>
</evidence>
<keyword evidence="1" id="KW-0547">Nucleotide-binding</keyword>
<keyword evidence="2" id="KW-0067">ATP-binding</keyword>
<keyword evidence="5" id="KW-0597">Phosphoprotein</keyword>
<dbReference type="Pfam" id="PF25601">
    <property type="entry name" value="AAA_lid_14"/>
    <property type="match status" value="1"/>
</dbReference>
<dbReference type="RefSeq" id="WP_310068539.1">
    <property type="nucleotide sequence ID" value="NZ_JAVDVX010000001.1"/>
</dbReference>
<dbReference type="CDD" id="cd00156">
    <property type="entry name" value="REC"/>
    <property type="match status" value="1"/>
</dbReference>
<gene>
    <name evidence="8" type="ORF">J2X05_000650</name>
</gene>
<dbReference type="Gene3D" id="1.10.8.60">
    <property type="match status" value="1"/>
</dbReference>
<reference evidence="8 9" key="1">
    <citation type="submission" date="2023-07" db="EMBL/GenBank/DDBJ databases">
        <title>Sorghum-associated microbial communities from plants grown in Nebraska, USA.</title>
        <authorList>
            <person name="Schachtman D."/>
        </authorList>
    </citation>
    <scope>NUCLEOTIDE SEQUENCE [LARGE SCALE GENOMIC DNA]</scope>
    <source>
        <strain evidence="8 9">BE190</strain>
    </source>
</reference>
<dbReference type="Gene3D" id="1.10.10.60">
    <property type="entry name" value="Homeodomain-like"/>
    <property type="match status" value="1"/>
</dbReference>
<evidence type="ECO:0000256" key="5">
    <source>
        <dbReference type="PROSITE-ProRule" id="PRU00169"/>
    </source>
</evidence>
<keyword evidence="3" id="KW-0805">Transcription regulation</keyword>
<dbReference type="InterPro" id="IPR002078">
    <property type="entry name" value="Sigma_54_int"/>
</dbReference>
<dbReference type="PROSITE" id="PS00676">
    <property type="entry name" value="SIGMA54_INTERACT_2"/>
    <property type="match status" value="1"/>
</dbReference>
<dbReference type="PROSITE" id="PS50045">
    <property type="entry name" value="SIGMA54_INTERACT_4"/>
    <property type="match status" value="1"/>
</dbReference>
<dbReference type="NCBIfam" id="TIGR02915">
    <property type="entry name" value="PEP_resp_reg"/>
    <property type="match status" value="1"/>
</dbReference>
<dbReference type="InterPro" id="IPR002197">
    <property type="entry name" value="HTH_Fis"/>
</dbReference>
<evidence type="ECO:0000256" key="2">
    <source>
        <dbReference type="ARBA" id="ARBA00022840"/>
    </source>
</evidence>
<dbReference type="SMART" id="SM00382">
    <property type="entry name" value="AAA"/>
    <property type="match status" value="1"/>
</dbReference>
<evidence type="ECO:0000256" key="4">
    <source>
        <dbReference type="ARBA" id="ARBA00023163"/>
    </source>
</evidence>
<dbReference type="Gene3D" id="3.40.50.2300">
    <property type="match status" value="1"/>
</dbReference>
<evidence type="ECO:0000313" key="8">
    <source>
        <dbReference type="EMBL" id="MDR7088647.1"/>
    </source>
</evidence>
<evidence type="ECO:0000256" key="1">
    <source>
        <dbReference type="ARBA" id="ARBA00022741"/>
    </source>
</evidence>
<feature type="domain" description="Sigma-54 factor interaction" evidence="6">
    <location>
        <begin position="150"/>
        <end position="379"/>
    </location>
</feature>
<name>A0ABU1UU01_9GAMM</name>
<dbReference type="InterPro" id="IPR014264">
    <property type="entry name" value="PEP-CTERM_resp_reg"/>
</dbReference>
<keyword evidence="4" id="KW-0804">Transcription</keyword>
<evidence type="ECO:0000259" key="7">
    <source>
        <dbReference type="PROSITE" id="PS50110"/>
    </source>
</evidence>
<dbReference type="PANTHER" id="PTHR32071">
    <property type="entry name" value="TRANSCRIPTIONAL REGULATORY PROTEIN"/>
    <property type="match status" value="1"/>
</dbReference>
<dbReference type="Pfam" id="PF00072">
    <property type="entry name" value="Response_reg"/>
    <property type="match status" value="1"/>
</dbReference>
<dbReference type="InterPro" id="IPR001789">
    <property type="entry name" value="Sig_transdc_resp-reg_receiver"/>
</dbReference>
<dbReference type="SUPFAM" id="SSF52540">
    <property type="entry name" value="P-loop containing nucleoside triphosphate hydrolases"/>
    <property type="match status" value="1"/>
</dbReference>
<dbReference type="EMBL" id="JAVDVX010000001">
    <property type="protein sequence ID" value="MDR7088647.1"/>
    <property type="molecule type" value="Genomic_DNA"/>
</dbReference>
<evidence type="ECO:0000256" key="3">
    <source>
        <dbReference type="ARBA" id="ARBA00023015"/>
    </source>
</evidence>
<dbReference type="InterPro" id="IPR003593">
    <property type="entry name" value="AAA+_ATPase"/>
</dbReference>
<accession>A0ABU1UU01</accession>
<dbReference type="SUPFAM" id="SSF52172">
    <property type="entry name" value="CheY-like"/>
    <property type="match status" value="1"/>
</dbReference>
<keyword evidence="9" id="KW-1185">Reference proteome</keyword>
<organism evidence="8 9">
    <name type="scientific">Cellvibrio fibrivorans</name>
    <dbReference type="NCBI Taxonomy" id="126350"/>
    <lineage>
        <taxon>Bacteria</taxon>
        <taxon>Pseudomonadati</taxon>
        <taxon>Pseudomonadota</taxon>
        <taxon>Gammaproteobacteria</taxon>
        <taxon>Cellvibrionales</taxon>
        <taxon>Cellvibrionaceae</taxon>
        <taxon>Cellvibrio</taxon>
    </lineage>
</organism>
<sequence length="467" mass="52301">MSKSTVSKPILLIVEDDTGLQSQLRWHFDQYETVVADNRQDAIAALRLHEAAVIIQDLGLPPDEDGVDEGFKCIQDILRISPNSKVIVMTGKTDRDNALRAVAMGAYDFYQKPVDPNTLDLIVQRAFHIHELEDYNRRISLSQQEPLEGLITNDPQLLKICRQLEKISPTTVTCTLLGESGTGKEVMARAIHQLSPRKAKRFVAINCAAVPENLIESELFGYEKGAFTGANKTTIGKVETANEGTLFLDEIGDMPLNLQAKLLRFLQERVIERVGGRSEIPVDVRVICATNKNLEEMVKVGSFREDLFYRICEMTVMIPPLRNRLGDKVLLARHFKLKFAKEHGQNVTGFTPDAIAAIENYSWPGNIREMENKIKRAVIMADGKHITREDLGLAEAGELSLNLRHVRQEAERGAILRALSMTDNNISAAAKLLGVTRPTFYDLIKKYDMNQEYLVNNGDSGNADKED</sequence>
<dbReference type="SUPFAM" id="SSF46689">
    <property type="entry name" value="Homeodomain-like"/>
    <property type="match status" value="1"/>
</dbReference>
<proteinExistence type="predicted"/>
<dbReference type="PROSITE" id="PS50110">
    <property type="entry name" value="RESPONSE_REGULATORY"/>
    <property type="match status" value="1"/>
</dbReference>
<feature type="domain" description="Response regulatory" evidence="7">
    <location>
        <begin position="10"/>
        <end position="127"/>
    </location>
</feature>
<protein>
    <submittedName>
        <fullName evidence="8">Two-component system NtrC family response regulator</fullName>
    </submittedName>
</protein>
<dbReference type="PANTHER" id="PTHR32071:SF113">
    <property type="entry name" value="ALGINATE BIOSYNTHESIS TRANSCRIPTIONAL REGULATORY PROTEIN ALGB"/>
    <property type="match status" value="1"/>
</dbReference>
<comment type="caution">
    <text evidence="8">The sequence shown here is derived from an EMBL/GenBank/DDBJ whole genome shotgun (WGS) entry which is preliminary data.</text>
</comment>
<dbReference type="InterPro" id="IPR011006">
    <property type="entry name" value="CheY-like_superfamily"/>
</dbReference>
<dbReference type="CDD" id="cd00009">
    <property type="entry name" value="AAA"/>
    <property type="match status" value="1"/>
</dbReference>
<dbReference type="Pfam" id="PF02954">
    <property type="entry name" value="HTH_8"/>
    <property type="match status" value="1"/>
</dbReference>
<dbReference type="InterPro" id="IPR027417">
    <property type="entry name" value="P-loop_NTPase"/>
</dbReference>
<dbReference type="Pfam" id="PF00158">
    <property type="entry name" value="Sigma54_activat"/>
    <property type="match status" value="1"/>
</dbReference>
<dbReference type="Proteomes" id="UP001253595">
    <property type="component" value="Unassembled WGS sequence"/>
</dbReference>
<dbReference type="SMART" id="SM00448">
    <property type="entry name" value="REC"/>
    <property type="match status" value="1"/>
</dbReference>
<feature type="modified residue" description="4-aspartylphosphate" evidence="5">
    <location>
        <position position="57"/>
    </location>
</feature>
<dbReference type="Gene3D" id="3.40.50.300">
    <property type="entry name" value="P-loop containing nucleotide triphosphate hydrolases"/>
    <property type="match status" value="1"/>
</dbReference>
<dbReference type="PRINTS" id="PR01590">
    <property type="entry name" value="HTHFIS"/>
</dbReference>
<dbReference type="InterPro" id="IPR058031">
    <property type="entry name" value="AAA_lid_NorR"/>
</dbReference>